<dbReference type="GO" id="GO:0022625">
    <property type="term" value="C:cytosolic large ribosomal subunit"/>
    <property type="evidence" value="ECO:0007669"/>
    <property type="project" value="UniProtKB-UniRule"/>
</dbReference>
<dbReference type="GO" id="GO:0003735">
    <property type="term" value="F:structural constituent of ribosome"/>
    <property type="evidence" value="ECO:0007669"/>
    <property type="project" value="UniProtKB-UniRule"/>
</dbReference>
<dbReference type="PROSITE" id="PS00783">
    <property type="entry name" value="RIBOSOMAL_L13"/>
    <property type="match status" value="1"/>
</dbReference>
<dbReference type="STRING" id="1160895.CM19_10070"/>
<evidence type="ECO:0000256" key="3">
    <source>
        <dbReference type="ARBA" id="ARBA00023274"/>
    </source>
</evidence>
<evidence type="ECO:0000256" key="1">
    <source>
        <dbReference type="ARBA" id="ARBA00006227"/>
    </source>
</evidence>
<protein>
    <recommendedName>
        <fullName evidence="4">Large ribosomal subunit protein uL13</fullName>
    </recommendedName>
</protein>
<reference evidence="6 7" key="1">
    <citation type="submission" date="2014-03" db="EMBL/GenBank/DDBJ databases">
        <title>Draft genome sequence of the novel thermoacidophilic archaea Acidianus copahuensis ALE1 strain, isolated from Copahue volcanic area in Neuquen Argentina.</title>
        <authorList>
            <person name="Urbieta M.S."/>
            <person name="Rascovan N."/>
            <person name="Castro C."/>
            <person name="Revale S."/>
            <person name="Giaveno M.A."/>
            <person name="Vazquez M.P."/>
            <person name="Donati E.R."/>
        </authorList>
    </citation>
    <scope>NUCLEOTIDE SEQUENCE [LARGE SCALE GENOMIC DNA]</scope>
    <source>
        <strain evidence="6 7">ALE1</strain>
    </source>
</reference>
<dbReference type="GO" id="GO:0003729">
    <property type="term" value="F:mRNA binding"/>
    <property type="evidence" value="ECO:0007669"/>
    <property type="project" value="TreeGrafter"/>
</dbReference>
<sequence length="147" mass="16414">MTDEVIINAENQILGRLCSNTVRLLKEGKKVKIVNIEKAVISGPKSRVVSGYKLLFTVRTMFNPERQGIRRPKNPINIAKRTIRGMLPKTPKGKEMFKSLIIYVGVPAELQGKETISFSNSSVSRLKGKYITVGELASELGWNNGRK</sequence>
<comment type="similarity">
    <text evidence="1 4 5">Belongs to the universal ribosomal protein uL13 family.</text>
</comment>
<dbReference type="Gene3D" id="3.90.1180.10">
    <property type="entry name" value="Ribosomal protein L13"/>
    <property type="match status" value="1"/>
</dbReference>
<accession>A0A031LMP8</accession>
<keyword evidence="7" id="KW-1185">Reference proteome</keyword>
<dbReference type="RefSeq" id="WP_048100213.1">
    <property type="nucleotide sequence ID" value="NZ_JFZT01000048.1"/>
</dbReference>
<comment type="function">
    <text evidence="4">This protein is one of the early assembly proteins of the 50S ribosomal subunit, although it is not seen to bind rRNA by itself. It is important during the early stages of 50S assembly.</text>
</comment>
<evidence type="ECO:0000313" key="7">
    <source>
        <dbReference type="Proteomes" id="UP000024332"/>
    </source>
</evidence>
<dbReference type="InterPro" id="IPR023563">
    <property type="entry name" value="Ribosomal_uL13_CS"/>
</dbReference>
<dbReference type="EMBL" id="JFZT01000048">
    <property type="protein sequence ID" value="EZQ03165.1"/>
    <property type="molecule type" value="Genomic_DNA"/>
</dbReference>
<evidence type="ECO:0000256" key="5">
    <source>
        <dbReference type="RuleBase" id="RU003877"/>
    </source>
</evidence>
<dbReference type="NCBIfam" id="TIGR01077">
    <property type="entry name" value="L13_A_E"/>
    <property type="match status" value="1"/>
</dbReference>
<evidence type="ECO:0000313" key="6">
    <source>
        <dbReference type="EMBL" id="EZQ03165.1"/>
    </source>
</evidence>
<comment type="subunit">
    <text evidence="4">Part of the 50S ribosomal subunit.</text>
</comment>
<dbReference type="HAMAP" id="MF_01366">
    <property type="entry name" value="Ribosomal_uL13"/>
    <property type="match status" value="1"/>
</dbReference>
<name>A0A031LMP8_9CREN</name>
<dbReference type="GO" id="GO:0006412">
    <property type="term" value="P:translation"/>
    <property type="evidence" value="ECO:0007669"/>
    <property type="project" value="UniProtKB-UniRule"/>
</dbReference>
<dbReference type="PANTHER" id="PTHR11545">
    <property type="entry name" value="RIBOSOMAL PROTEIN L13"/>
    <property type="match status" value="1"/>
</dbReference>
<dbReference type="NCBIfam" id="NF005004">
    <property type="entry name" value="PRK06394.1"/>
    <property type="match status" value="1"/>
</dbReference>
<dbReference type="InterPro" id="IPR005755">
    <property type="entry name" value="Ribosomal_uL13_euk/arc"/>
</dbReference>
<gene>
    <name evidence="4" type="primary">rpl13</name>
    <name evidence="6" type="ORF">CM19_10070</name>
</gene>
<dbReference type="Proteomes" id="UP000024332">
    <property type="component" value="Unassembled WGS sequence"/>
</dbReference>
<dbReference type="Pfam" id="PF00572">
    <property type="entry name" value="Ribosomal_L13"/>
    <property type="match status" value="1"/>
</dbReference>
<dbReference type="OrthoDB" id="7668at2157"/>
<dbReference type="GO" id="GO:0017148">
    <property type="term" value="P:negative regulation of translation"/>
    <property type="evidence" value="ECO:0007669"/>
    <property type="project" value="TreeGrafter"/>
</dbReference>
<evidence type="ECO:0000256" key="4">
    <source>
        <dbReference type="HAMAP-Rule" id="MF_01366"/>
    </source>
</evidence>
<dbReference type="InterPro" id="IPR005823">
    <property type="entry name" value="Ribosomal_uL13_bac-type"/>
</dbReference>
<comment type="caution">
    <text evidence="6">The sequence shown here is derived from an EMBL/GenBank/DDBJ whole genome shotgun (WGS) entry which is preliminary data.</text>
</comment>
<dbReference type="PANTHER" id="PTHR11545:SF3">
    <property type="entry name" value="LARGE RIBOSOMAL SUBUNIT PROTEIN UL13"/>
    <property type="match status" value="1"/>
</dbReference>
<dbReference type="AlphaFoldDB" id="A0A031LMP8"/>
<dbReference type="CDD" id="cd00392">
    <property type="entry name" value="Ribosomal_L13"/>
    <property type="match status" value="1"/>
</dbReference>
<proteinExistence type="inferred from homology"/>
<dbReference type="SUPFAM" id="SSF52161">
    <property type="entry name" value="Ribosomal protein L13"/>
    <property type="match status" value="1"/>
</dbReference>
<dbReference type="InterPro" id="IPR005822">
    <property type="entry name" value="Ribosomal_uL13"/>
</dbReference>
<organism evidence="6 7">
    <name type="scientific">Candidatus Acidianus copahuensis</name>
    <dbReference type="NCBI Taxonomy" id="1160895"/>
    <lineage>
        <taxon>Archaea</taxon>
        <taxon>Thermoproteota</taxon>
        <taxon>Thermoprotei</taxon>
        <taxon>Sulfolobales</taxon>
        <taxon>Sulfolobaceae</taxon>
        <taxon>Acidianus</taxon>
    </lineage>
</organism>
<evidence type="ECO:0000256" key="2">
    <source>
        <dbReference type="ARBA" id="ARBA00022980"/>
    </source>
</evidence>
<dbReference type="InterPro" id="IPR036899">
    <property type="entry name" value="Ribosomal_uL13_sf"/>
</dbReference>
<keyword evidence="2 4" id="KW-0689">Ribosomal protein</keyword>
<keyword evidence="3 4" id="KW-0687">Ribonucleoprotein</keyword>
<dbReference type="PIRSF" id="PIRSF002181">
    <property type="entry name" value="Ribosomal_L13"/>
    <property type="match status" value="1"/>
</dbReference>